<evidence type="ECO:0000313" key="1">
    <source>
        <dbReference type="EMBL" id="OOF85184.1"/>
    </source>
</evidence>
<protein>
    <submittedName>
        <fullName evidence="1">Uncharacterized protein</fullName>
    </submittedName>
</protein>
<dbReference type="OrthoDB" id="6636899at2"/>
<dbReference type="Proteomes" id="UP000189353">
    <property type="component" value="Unassembled WGS sequence"/>
</dbReference>
<organism evidence="1 2">
    <name type="scientific">Rodentibacter ratti</name>
    <dbReference type="NCBI Taxonomy" id="1906745"/>
    <lineage>
        <taxon>Bacteria</taxon>
        <taxon>Pseudomonadati</taxon>
        <taxon>Pseudomonadota</taxon>
        <taxon>Gammaproteobacteria</taxon>
        <taxon>Pasteurellales</taxon>
        <taxon>Pasteurellaceae</taxon>
        <taxon>Rodentibacter</taxon>
    </lineage>
</organism>
<accession>A0A1V3L5F1</accession>
<comment type="caution">
    <text evidence="1">The sequence shown here is derived from an EMBL/GenBank/DDBJ whole genome shotgun (WGS) entry which is preliminary data.</text>
</comment>
<proteinExistence type="predicted"/>
<reference evidence="1 2" key="1">
    <citation type="submission" date="2016-10" db="EMBL/GenBank/DDBJ databases">
        <title>Rodentibacter gen. nov. and new species.</title>
        <authorList>
            <person name="Christensen H."/>
        </authorList>
    </citation>
    <scope>NUCLEOTIDE SEQUENCE [LARGE SCALE GENOMIC DNA]</scope>
    <source>
        <strain evidence="1 2">Ppn158</strain>
    </source>
</reference>
<evidence type="ECO:0000313" key="2">
    <source>
        <dbReference type="Proteomes" id="UP000189353"/>
    </source>
</evidence>
<dbReference type="AlphaFoldDB" id="A0A1V3L5F1"/>
<sequence length="100" mass="11641">MSFDCQGAFWIGYYQYSKLKDDVKNYTPSHLSIIGEALYGNQWQTNLARDLNLSDARRIRQWMAGERKIPIGVWSDIVELLKSKQKRIEDILSEMVEAKA</sequence>
<gene>
    <name evidence="1" type="ORF">BKG88_08620</name>
</gene>
<name>A0A1V3L5F1_9PAST</name>
<dbReference type="EMBL" id="MLAI01000023">
    <property type="protein sequence ID" value="OOF85184.1"/>
    <property type="molecule type" value="Genomic_DNA"/>
</dbReference>